<gene>
    <name evidence="2" type="ORF">FUG_LOCUS114738</name>
</gene>
<sequence length="777" mass="88308">MAGVIQFGDAIKFAEIAWTVWQYGWADANNAGKNYLDFGADVLTLHSSLKHLENAVTRAQQSLHSHGVWDNDSLCGDQDSLMEVVGDYNATLEECYQLLKDNERYAQTTGPIKNINWNLSIMPEVERLRGRIQMHTSRIQHVLKPFEIDLFTNIHQELNRRFMSIHKDLRGIRETVDSLLKHQNPSLAREIEQRREKQIRPVEISDTLLSRLEHMLDRRQSPRLPMLADCFVIHLRRATQQPQHDPNSFPRRVSVPNYLPFAKCQLLMNRMKGLRELRNPQWSSYWPGYIGGLEEKLSEEYSRIQSQIAAPDTSTCNDGMLAFWPEDEPQTEEAPTAPAVEYSCLFQRPLATLSPYIRWREVKLLRHPKSMNRFKIIETFEWNKKQKSKDSRVLDFDLRSAVLIPLYADPSAPLEIIIKANGLPYHYVFFCLQDVLAFQAFITGFKVMDGYMESRAVAKFMIRGTLGPPEDVTIQVWIPREWTDTDQSATNEPPDDPIGRRSGHSSSTPSLVERSSGWGGSKYKLQRSQSIPTTGFQPSTLTNGSSSTATSSRRTSSTTHEQCRQPDRQSRSGSISSHRSTSTSSSGMSYSSRSSQQSVTVNGSSTGTGYGTIRTRPRSPLLVLFTGPKGPESRRSIVAITLDKGTVPDWNSCKCARWPAECRITALQNEQGRLEAWRFDGDTWDLLRLAVARHGEQRRWDGLIRVSIGFAYPDLRKKFGGAPCKCYKVTEGEVEACHLQGHQGLLGVVRDFHRRLLTQYRNQTDSQVDVVNCTSYG</sequence>
<name>A0A4E9E764_GIBZA</name>
<proteinExistence type="predicted"/>
<dbReference type="AlphaFoldDB" id="A0A4E9E764"/>
<feature type="compositionally biased region" description="Polar residues" evidence="1">
    <location>
        <begin position="526"/>
        <end position="538"/>
    </location>
</feature>
<protein>
    <submittedName>
        <fullName evidence="2">Uncharacterized protein</fullName>
    </submittedName>
</protein>
<dbReference type="EMBL" id="CAAKMV010000088">
    <property type="protein sequence ID" value="VIO54193.1"/>
    <property type="molecule type" value="Genomic_DNA"/>
</dbReference>
<evidence type="ECO:0000313" key="2">
    <source>
        <dbReference type="EMBL" id="VIO54193.1"/>
    </source>
</evidence>
<accession>A0A4E9E764</accession>
<feature type="compositionally biased region" description="Basic and acidic residues" evidence="1">
    <location>
        <begin position="561"/>
        <end position="570"/>
    </location>
</feature>
<feature type="compositionally biased region" description="Low complexity" evidence="1">
    <location>
        <begin position="539"/>
        <end position="559"/>
    </location>
</feature>
<evidence type="ECO:0000256" key="1">
    <source>
        <dbReference type="SAM" id="MobiDB-lite"/>
    </source>
</evidence>
<reference evidence="2" key="1">
    <citation type="submission" date="2019-04" db="EMBL/GenBank/DDBJ databases">
        <authorList>
            <person name="Melise S."/>
            <person name="Noan J."/>
            <person name="Okalmin O."/>
        </authorList>
    </citation>
    <scope>NUCLEOTIDE SEQUENCE</scope>
    <source>
        <strain evidence="2">FN9</strain>
    </source>
</reference>
<feature type="region of interest" description="Disordered" evidence="1">
    <location>
        <begin position="483"/>
        <end position="614"/>
    </location>
</feature>
<organism evidence="2">
    <name type="scientific">Gibberella zeae</name>
    <name type="common">Wheat head blight fungus</name>
    <name type="synonym">Fusarium graminearum</name>
    <dbReference type="NCBI Taxonomy" id="5518"/>
    <lineage>
        <taxon>Eukaryota</taxon>
        <taxon>Fungi</taxon>
        <taxon>Dikarya</taxon>
        <taxon>Ascomycota</taxon>
        <taxon>Pezizomycotina</taxon>
        <taxon>Sordariomycetes</taxon>
        <taxon>Hypocreomycetidae</taxon>
        <taxon>Hypocreales</taxon>
        <taxon>Nectriaceae</taxon>
        <taxon>Fusarium</taxon>
    </lineage>
</organism>
<feature type="compositionally biased region" description="Low complexity" evidence="1">
    <location>
        <begin position="571"/>
        <end position="598"/>
    </location>
</feature>